<sequence>MEKWGLVIGLLLVLAGCSPKETVVKPEEGTPAITYKLMNEAGLSQEELDHVSDQVKEATIIISQLIETDYEPAKSIDIVLYKESGMSYGDVSQITLHMDNGVFPIFHELTHTLLGYGNVEEGKFIGNNGFFTQEGFAEYVESEYGSGTIPGYEISLHKMMRQTIALKRNLPLRKLTDNILSSTYFRSYVSSDEENALRFLSYIHAGSFVTYLIEEYGLHTFEGIYDTGNVKLAVKETYGKDIETLESEWLDYIKKNEKSFSDKEKMDMKGYADLEKSILQIDERYY</sequence>
<evidence type="ECO:0000313" key="1">
    <source>
        <dbReference type="EMBL" id="MCF6136486.1"/>
    </source>
</evidence>
<comment type="caution">
    <text evidence="1">The sequence shown here is derived from an EMBL/GenBank/DDBJ whole genome shotgun (WGS) entry which is preliminary data.</text>
</comment>
<dbReference type="PROSITE" id="PS51257">
    <property type="entry name" value="PROKAR_LIPOPROTEIN"/>
    <property type="match status" value="1"/>
</dbReference>
<name>A0ABS9GXE0_9BACL</name>
<reference evidence="1 2" key="1">
    <citation type="submission" date="2022-01" db="EMBL/GenBank/DDBJ databases">
        <title>Alkalihalobacillus sp. EGI L200015, a novel bacterium isolated from a salt lake sediment.</title>
        <authorList>
            <person name="Gao L."/>
            <person name="Fang B.-Z."/>
            <person name="Li W.-J."/>
        </authorList>
    </citation>
    <scope>NUCLEOTIDE SEQUENCE [LARGE SCALE GENOMIC DNA]</scope>
    <source>
        <strain evidence="1 2">KCTC 12718</strain>
    </source>
</reference>
<protein>
    <submittedName>
        <fullName evidence="1">Uncharacterized protein</fullName>
    </submittedName>
</protein>
<proteinExistence type="predicted"/>
<organism evidence="1 2">
    <name type="scientific">Pseudalkalibacillus berkeleyi</name>
    <dbReference type="NCBI Taxonomy" id="1069813"/>
    <lineage>
        <taxon>Bacteria</taxon>
        <taxon>Bacillati</taxon>
        <taxon>Bacillota</taxon>
        <taxon>Bacilli</taxon>
        <taxon>Bacillales</taxon>
        <taxon>Fictibacillaceae</taxon>
        <taxon>Pseudalkalibacillus</taxon>
    </lineage>
</organism>
<dbReference type="RefSeq" id="WP_236331280.1">
    <property type="nucleotide sequence ID" value="NZ_JAKIJS010000001.1"/>
</dbReference>
<accession>A0ABS9GXE0</accession>
<dbReference type="Proteomes" id="UP001649381">
    <property type="component" value="Unassembled WGS sequence"/>
</dbReference>
<dbReference type="EMBL" id="JAKIJS010000001">
    <property type="protein sequence ID" value="MCF6136486.1"/>
    <property type="molecule type" value="Genomic_DNA"/>
</dbReference>
<keyword evidence="2" id="KW-1185">Reference proteome</keyword>
<evidence type="ECO:0000313" key="2">
    <source>
        <dbReference type="Proteomes" id="UP001649381"/>
    </source>
</evidence>
<gene>
    <name evidence="1" type="ORF">L2716_02010</name>
</gene>